<gene>
    <name evidence="2" type="ORF">VE01_02446</name>
</gene>
<dbReference type="RefSeq" id="XP_018132712.2">
    <property type="nucleotide sequence ID" value="XM_018271955.2"/>
</dbReference>
<reference evidence="3" key="2">
    <citation type="journal article" date="2018" name="Nat. Commun.">
        <title>Extreme sensitivity to ultraviolet light in the fungal pathogen causing white-nose syndrome of bats.</title>
        <authorList>
            <person name="Palmer J.M."/>
            <person name="Drees K.P."/>
            <person name="Foster J.T."/>
            <person name="Lindner D.L."/>
        </authorList>
    </citation>
    <scope>NUCLEOTIDE SEQUENCE [LARGE SCALE GENOMIC DNA]</scope>
    <source>
        <strain evidence="3">UAMH 10579</strain>
    </source>
</reference>
<dbReference type="PANTHER" id="PTHR10622:SF11">
    <property type="entry name" value="HET-DOMAIN-CONTAINING PROTEIN"/>
    <property type="match status" value="1"/>
</dbReference>
<evidence type="ECO:0000313" key="2">
    <source>
        <dbReference type="EMBL" id="OBT98979.2"/>
    </source>
</evidence>
<dbReference type="InterPro" id="IPR010730">
    <property type="entry name" value="HET"/>
</dbReference>
<dbReference type="GeneID" id="28835832"/>
<dbReference type="EMBL" id="KV460214">
    <property type="protein sequence ID" value="OBT98979.2"/>
    <property type="molecule type" value="Genomic_DNA"/>
</dbReference>
<dbReference type="AlphaFoldDB" id="A0A1B8GT15"/>
<sequence length="313" mass="35814">MRLLRYNNNGDFSLTEYVESGIPKYAILSHRWGAEEVTFKNLIEGTNKSKTGYSKIQFCGEQAKRNGLKHFWVDTCCIDKSNSTELQEVINSMFRWYQNAIKCYVYLPDVSRPRADSTNASNKDWESTFRKSEWFTRGWTLQELLVAALVDFFSKEAELLGNKASLERHICEKKGVPVKALRGSPLFDFGVTERMSWAANRLTTRDEDKVYSLFGIFGVFLPIIWGEGQENALRRLQEEIDKKVKGVKGTPFVPDLKFASQGNVRQEKIQRCVTSFGNSSTYRGRTGIKCYRCDNNHLLQNALCQGAHSLLLP</sequence>
<evidence type="ECO:0000313" key="3">
    <source>
        <dbReference type="Proteomes" id="UP000091956"/>
    </source>
</evidence>
<organism evidence="2 3">
    <name type="scientific">Pseudogymnoascus verrucosus</name>
    <dbReference type="NCBI Taxonomy" id="342668"/>
    <lineage>
        <taxon>Eukaryota</taxon>
        <taxon>Fungi</taxon>
        <taxon>Dikarya</taxon>
        <taxon>Ascomycota</taxon>
        <taxon>Pezizomycotina</taxon>
        <taxon>Leotiomycetes</taxon>
        <taxon>Thelebolales</taxon>
        <taxon>Thelebolaceae</taxon>
        <taxon>Pseudogymnoascus</taxon>
    </lineage>
</organism>
<dbReference type="Proteomes" id="UP000091956">
    <property type="component" value="Unassembled WGS sequence"/>
</dbReference>
<keyword evidence="3" id="KW-1185">Reference proteome</keyword>
<dbReference type="Pfam" id="PF06985">
    <property type="entry name" value="HET"/>
    <property type="match status" value="1"/>
</dbReference>
<dbReference type="PANTHER" id="PTHR10622">
    <property type="entry name" value="HET DOMAIN-CONTAINING PROTEIN"/>
    <property type="match status" value="1"/>
</dbReference>
<protein>
    <recommendedName>
        <fullName evidence="1">Heterokaryon incompatibility domain-containing protein</fullName>
    </recommendedName>
</protein>
<reference evidence="2 3" key="1">
    <citation type="submission" date="2016-03" db="EMBL/GenBank/DDBJ databases">
        <title>Comparative genomics of Pseudogymnoascus destructans, the fungus causing white-nose syndrome of bats.</title>
        <authorList>
            <person name="Palmer J.M."/>
            <person name="Drees K.P."/>
            <person name="Foster J.T."/>
            <person name="Lindner D.L."/>
        </authorList>
    </citation>
    <scope>NUCLEOTIDE SEQUENCE [LARGE SCALE GENOMIC DNA]</scope>
    <source>
        <strain evidence="2 3">UAMH 10579</strain>
    </source>
</reference>
<name>A0A1B8GT15_9PEZI</name>
<evidence type="ECO:0000259" key="1">
    <source>
        <dbReference type="Pfam" id="PF06985"/>
    </source>
</evidence>
<proteinExistence type="predicted"/>
<accession>A0A1B8GT15</accession>
<feature type="domain" description="Heterokaryon incompatibility" evidence="1">
    <location>
        <begin position="25"/>
        <end position="108"/>
    </location>
</feature>